<dbReference type="GO" id="GO:1990112">
    <property type="term" value="C:RQC complex"/>
    <property type="evidence" value="ECO:0007669"/>
    <property type="project" value="TreeGrafter"/>
</dbReference>
<feature type="coiled-coil region" evidence="2">
    <location>
        <begin position="622"/>
        <end position="652"/>
    </location>
</feature>
<feature type="compositionally biased region" description="Basic residues" evidence="3">
    <location>
        <begin position="91"/>
        <end position="108"/>
    </location>
</feature>
<dbReference type="PANTHER" id="PTHR22684">
    <property type="entry name" value="NULP1-RELATED"/>
    <property type="match status" value="1"/>
</dbReference>
<proteinExistence type="predicted"/>
<feature type="compositionally biased region" description="Gly residues" evidence="3">
    <location>
        <begin position="1527"/>
        <end position="1548"/>
    </location>
</feature>
<evidence type="ECO:0000256" key="2">
    <source>
        <dbReference type="SAM" id="Coils"/>
    </source>
</evidence>
<dbReference type="Pfam" id="PF04910">
    <property type="entry name" value="Tcf25"/>
    <property type="match status" value="1"/>
</dbReference>
<feature type="compositionally biased region" description="Low complexity" evidence="3">
    <location>
        <begin position="1549"/>
        <end position="1571"/>
    </location>
</feature>
<dbReference type="EMBL" id="JAEHOE010000084">
    <property type="protein sequence ID" value="KAG2488363.1"/>
    <property type="molecule type" value="Genomic_DNA"/>
</dbReference>
<feature type="compositionally biased region" description="Acidic residues" evidence="3">
    <location>
        <begin position="50"/>
        <end position="68"/>
    </location>
</feature>
<keyword evidence="5" id="KW-1185">Reference proteome</keyword>
<dbReference type="PANTHER" id="PTHR22684:SF0">
    <property type="entry name" value="RIBOSOME QUALITY CONTROL COMPLEX SUBUNIT TCF25"/>
    <property type="match status" value="1"/>
</dbReference>
<feature type="region of interest" description="Disordered" evidence="3">
    <location>
        <begin position="1514"/>
        <end position="1571"/>
    </location>
</feature>
<evidence type="ECO:0000256" key="1">
    <source>
        <dbReference type="ARBA" id="ARBA00004430"/>
    </source>
</evidence>
<feature type="compositionally biased region" description="Low complexity" evidence="3">
    <location>
        <begin position="162"/>
        <end position="184"/>
    </location>
</feature>
<dbReference type="GO" id="GO:0005930">
    <property type="term" value="C:axoneme"/>
    <property type="evidence" value="ECO:0007669"/>
    <property type="project" value="UniProtKB-SubCell"/>
</dbReference>
<protein>
    <submittedName>
        <fullName evidence="4">Uncharacterized protein</fullName>
    </submittedName>
</protein>
<evidence type="ECO:0000256" key="3">
    <source>
        <dbReference type="SAM" id="MobiDB-lite"/>
    </source>
</evidence>
<feature type="compositionally biased region" description="Acidic residues" evidence="3">
    <location>
        <begin position="22"/>
        <end position="34"/>
    </location>
</feature>
<feature type="compositionally biased region" description="Low complexity" evidence="3">
    <location>
        <begin position="69"/>
        <end position="90"/>
    </location>
</feature>
<keyword evidence="2" id="KW-0175">Coiled coil</keyword>
<accession>A0A835XSU4</accession>
<evidence type="ECO:0000313" key="5">
    <source>
        <dbReference type="Proteomes" id="UP000612055"/>
    </source>
</evidence>
<comment type="subcellular location">
    <subcellularLocation>
        <location evidence="1">Cytoplasm</location>
        <location evidence="1">Cytoskeleton</location>
        <location evidence="1">Cilium axoneme</location>
    </subcellularLocation>
</comment>
<dbReference type="Proteomes" id="UP000612055">
    <property type="component" value="Unassembled WGS sequence"/>
</dbReference>
<feature type="region of interest" description="Disordered" evidence="3">
    <location>
        <begin position="1"/>
        <end position="139"/>
    </location>
</feature>
<dbReference type="SUPFAM" id="SSF52058">
    <property type="entry name" value="L domain-like"/>
    <property type="match status" value="2"/>
</dbReference>
<gene>
    <name evidence="4" type="ORF">HYH03_013053</name>
</gene>
<sequence>MATRHLRKLQEQLDAQKAPVAEPEESEEDSEEEETKAPFNPFDLLSDEERAADEDEEGGSGRDEDAEAEAPAAPAQQPPAQQQAAAGKAKPPAKKATAKKKKQKGKGGKQKDDGDSDDDEKPSTSGKAAGGKGGKEARTVEEDIDAILKELNITTGRGTGAGPSASGSGAGAAAAGSAAGPSGAASVLSVDVKGLRGDEELRRIFGSDVVAAVDRADRAAAAEQRRFGAVTRGAPGGGGGRRRGLALKRGWLVAPKEHWPASEGGLSMELAGHKGGVPLFRYVYSPTYRETQQRFYRCQASYDPATIAALLQQAPYHVDALLAMHDLYRHMGENSYAEEMLDRALWALEAAWHPSFSPAAAACRLDFGVEENKALFGALFRHVQALSRRGCHRAALECCKLLLALEPEDPMGGLYLLDYLAIRAGRCDWLQRFVLQFEGNRSLALLPNYAFALPMAAHRRQAEAGAAGGSDGGELATASPQELLVGALLLHPLVLPRLVAKLQDKGAAKESWWKELLARKLYAGASDGGSASLSHLVGLYVERSGELWKPPPLLGLLRGAAQEAADIADGKAAPSNGIGAADWRALARESFPASAANEYHHLRIADFSDAVNALPREEVEAAVQQGGNMQDVEEAIAQLQEQMLLAQQHEAANGGGGGAAGAANRQMTEEELRGANPLLMLLRSMLPWVNAGQQPDYAADGGAAATAGALAIRDPDLEYDDEDGHLEDEEGVVRNVRRQGRRLLGAPPAWGPQGLSRWAARDGVTGAAGDMEASERRQPGCGGGRARRRLAAALCCVVAAAAMAGLAHARTLPRDVFALIAVWEEVHDRSPEWRGAMDKAAGRSRDLTCGSPVLLAGFDWEGDGWDGVSCRFQWHWPPEVPRVVTNVHLPKRNLNGTLPRALALLSNVTELDFDTNRIVGTLPPEWACLQNLIDLDLNNNLLTGPIPREWDLLKGLVQLKLANNFGLTGCLPPSAPPLERFCGTPFGPPCPSFTDNPTIGTVVRGTRILPGDRCPPYPGGDDALRAGLRCPVVADFRGPLTAFFKRQAGEGGPLPAAAVVRRLPEAAEAGAVVRRLPEAAEEGAVPLAIVGETAAAGAAAAAGEPALATGNGGGLRASLAAAAAAAAAAGRTGIGAAPLLLPMAGLGLEGWAGSGRGPARRQPGCGGGRARRRLAAVLCCVVAAAAMTGLAHARALPRDVFALIAVWEEVHDRSPEWRGAMDKWPVQTCNASGVCDIDPCGQEWEGDGWDGVTCRYQWHWPPEDPRVVTNVHLPKRNLNGTLPRGLALLANVTELDFDTNRLVGTLPPEWGCLTNLIEVDLSNNMMHGTVPKEWNLLKGLVQLKLPNNFGLTGCLPPDAPPLERLCGTPLGPPCPAFTTDPTIGSIIRGTLIPPWDRCPPYPGGDDALRAGLRCPVVADFRGPLTAFFKRQAGEGGPLPAAAVVWRLPTPGEGQTAPLADMEASERKVEGERLRPATGTPAEVGLNRMARASAGSAKMGTAGLAGVAPELRMEGAQPSATATELGVPNGGDAGLGGNGGGSSAGGGVAARGTSASAGGAGGAAAASGPTSK</sequence>
<feature type="region of interest" description="Disordered" evidence="3">
    <location>
        <begin position="154"/>
        <end position="184"/>
    </location>
</feature>
<name>A0A835XSU4_9CHLO</name>
<dbReference type="Gene3D" id="3.80.10.10">
    <property type="entry name" value="Ribonuclease Inhibitor"/>
    <property type="match status" value="2"/>
</dbReference>
<organism evidence="4 5">
    <name type="scientific">Edaphochlamys debaryana</name>
    <dbReference type="NCBI Taxonomy" id="47281"/>
    <lineage>
        <taxon>Eukaryota</taxon>
        <taxon>Viridiplantae</taxon>
        <taxon>Chlorophyta</taxon>
        <taxon>core chlorophytes</taxon>
        <taxon>Chlorophyceae</taxon>
        <taxon>CS clade</taxon>
        <taxon>Chlamydomonadales</taxon>
        <taxon>Chlamydomonadales incertae sedis</taxon>
        <taxon>Edaphochlamys</taxon>
    </lineage>
</organism>
<dbReference type="InterPro" id="IPR032675">
    <property type="entry name" value="LRR_dom_sf"/>
</dbReference>
<dbReference type="OrthoDB" id="205993at2759"/>
<reference evidence="4" key="1">
    <citation type="journal article" date="2020" name="bioRxiv">
        <title>Comparative genomics of Chlamydomonas.</title>
        <authorList>
            <person name="Craig R.J."/>
            <person name="Hasan A.R."/>
            <person name="Ness R.W."/>
            <person name="Keightley P.D."/>
        </authorList>
    </citation>
    <scope>NUCLEOTIDE SEQUENCE</scope>
    <source>
        <strain evidence="4">CCAP 11/70</strain>
    </source>
</reference>
<comment type="caution">
    <text evidence="4">The sequence shown here is derived from an EMBL/GenBank/DDBJ whole genome shotgun (WGS) entry which is preliminary data.</text>
</comment>
<evidence type="ECO:0000313" key="4">
    <source>
        <dbReference type="EMBL" id="KAG2488363.1"/>
    </source>
</evidence>
<dbReference type="InterPro" id="IPR006994">
    <property type="entry name" value="TCF25/Rqc1"/>
</dbReference>